<dbReference type="EnsemblPlants" id="AVESA.00010b.r2.1DG0125430.1">
    <property type="protein sequence ID" value="AVESA.00010b.r2.1DG0125430.1.CDS"/>
    <property type="gene ID" value="AVESA.00010b.r2.1DG0125430"/>
</dbReference>
<evidence type="ECO:0000313" key="2">
    <source>
        <dbReference type="Proteomes" id="UP001732700"/>
    </source>
</evidence>
<reference evidence="1" key="1">
    <citation type="submission" date="2021-05" db="EMBL/GenBank/DDBJ databases">
        <authorList>
            <person name="Scholz U."/>
            <person name="Mascher M."/>
            <person name="Fiebig A."/>
        </authorList>
    </citation>
    <scope>NUCLEOTIDE SEQUENCE [LARGE SCALE GENOMIC DNA]</scope>
</reference>
<proteinExistence type="predicted"/>
<accession>A0ACD5TTH0</accession>
<evidence type="ECO:0000313" key="1">
    <source>
        <dbReference type="EnsemblPlants" id="AVESA.00010b.r2.1DG0125430.1.CDS"/>
    </source>
</evidence>
<name>A0ACD5TTH0_AVESA</name>
<dbReference type="Proteomes" id="UP001732700">
    <property type="component" value="Chromosome 1D"/>
</dbReference>
<keyword evidence="2" id="KW-1185">Reference proteome</keyword>
<organism evidence="1 2">
    <name type="scientific">Avena sativa</name>
    <name type="common">Oat</name>
    <dbReference type="NCBI Taxonomy" id="4498"/>
    <lineage>
        <taxon>Eukaryota</taxon>
        <taxon>Viridiplantae</taxon>
        <taxon>Streptophyta</taxon>
        <taxon>Embryophyta</taxon>
        <taxon>Tracheophyta</taxon>
        <taxon>Spermatophyta</taxon>
        <taxon>Magnoliopsida</taxon>
        <taxon>Liliopsida</taxon>
        <taxon>Poales</taxon>
        <taxon>Poaceae</taxon>
        <taxon>BOP clade</taxon>
        <taxon>Pooideae</taxon>
        <taxon>Poodae</taxon>
        <taxon>Poeae</taxon>
        <taxon>Poeae Chloroplast Group 1 (Aveneae type)</taxon>
        <taxon>Aveninae</taxon>
        <taxon>Avena</taxon>
    </lineage>
</organism>
<reference evidence="1" key="2">
    <citation type="submission" date="2025-09" db="UniProtKB">
        <authorList>
            <consortium name="EnsemblPlants"/>
        </authorList>
    </citation>
    <scope>IDENTIFICATION</scope>
</reference>
<protein>
    <submittedName>
        <fullName evidence="1">Uncharacterized protein</fullName>
    </submittedName>
</protein>
<sequence>MTMARATSREAESGGGGGVRQYNRSKVPRLRWTSALHRCFVHAIRSLGGHHRATPKRVLQLMGVGGLTISHVKSHLQMYRNMRNDLGMRGRQMDQKQTYAGGGNCMEMCTADTRRRQRDDECDVLPCYHYPNTRKESLLLLHPQLKSAGAPERERYGDDESASPTSLLRSQRGGGILCESRDMSPSSLLQRRSAESGGCYSYVRQMMQTQAAPLAAPMAAPMARGVDQPPGLPGTKQNQRQLPRGAEPPWWMQTRLHGGDGERAASGLEFLGFLVAPGLPDPARAACCDVGHPLQVGWLPSRPVTYTAGSSCTDGFHQCRLQPPGNVAGLTKPPSVAGEKGGGACSLSLSLALAGGGGGGGGEGSMLSSSTASSGSMISLDLSLCTHDS</sequence>